<keyword evidence="3" id="KW-0808">Transferase</keyword>
<evidence type="ECO:0000256" key="2">
    <source>
        <dbReference type="ARBA" id="ARBA00022597"/>
    </source>
</evidence>
<keyword evidence="1" id="KW-0813">Transport</keyword>
<keyword evidence="2" id="KW-0762">Sugar transport</keyword>
<accession>A0ABX6K808</accession>
<dbReference type="PANTHER" id="PTHR34382">
    <property type="entry name" value="PTS SYSTEM N,N'-DIACETYLCHITOBIOSE-SPECIFIC EIIA COMPONENT"/>
    <property type="match status" value="1"/>
</dbReference>
<dbReference type="Gene3D" id="1.20.58.80">
    <property type="entry name" value="Phosphotransferase system, lactose/cellobiose-type IIA subunit"/>
    <property type="match status" value="1"/>
</dbReference>
<reference evidence="6 7" key="1">
    <citation type="submission" date="2020-03" db="EMBL/GenBank/DDBJ databases">
        <title>Genome mining reveals the biosynthetic pathways of PHA and ectoines of the halophilic strain Salinivibrio costicola M318 isolated from fermented shrimp paste.</title>
        <authorList>
            <person name="Doan T.V."/>
            <person name="Tran L.T."/>
            <person name="Trieu T.A."/>
            <person name="Nguyen Q.V."/>
            <person name="Quach T.N."/>
            <person name="Phi T.Q."/>
            <person name="Kumar S."/>
        </authorList>
    </citation>
    <scope>NUCLEOTIDE SEQUENCE [LARGE SCALE GENOMIC DNA]</scope>
    <source>
        <strain evidence="6 7">M318</strain>
    </source>
</reference>
<sequence length="111" mass="12024">MSVKISETQLMSLITSAGMARSIAMEAIASARQGEVDAAIHLLKEANEAAKEAHAIQTELIGMDEGEGKLHVTIVLVHAQDHLMNAMLCIDLAKELVELYKLLGERNDVSK</sequence>
<organism evidence="6 7">
    <name type="scientific">Salinivibrio costicola</name>
    <name type="common">Vibrio costicola</name>
    <dbReference type="NCBI Taxonomy" id="51367"/>
    <lineage>
        <taxon>Bacteria</taxon>
        <taxon>Pseudomonadati</taxon>
        <taxon>Pseudomonadota</taxon>
        <taxon>Gammaproteobacteria</taxon>
        <taxon>Vibrionales</taxon>
        <taxon>Vibrionaceae</taxon>
        <taxon>Salinivibrio</taxon>
    </lineage>
</organism>
<dbReference type="PANTHER" id="PTHR34382:SF7">
    <property type="entry name" value="PTS SYSTEM N,N'-DIACETYLCHITOBIOSE-SPECIFIC EIIA COMPONENT"/>
    <property type="match status" value="1"/>
</dbReference>
<feature type="modified residue" description="Phosphohistidine; by HPr" evidence="5">
    <location>
        <position position="78"/>
    </location>
</feature>
<evidence type="ECO:0000313" key="6">
    <source>
        <dbReference type="EMBL" id="QIR07660.1"/>
    </source>
</evidence>
<dbReference type="Pfam" id="PF02255">
    <property type="entry name" value="PTS_IIA"/>
    <property type="match status" value="1"/>
</dbReference>
<dbReference type="PROSITE" id="PS51095">
    <property type="entry name" value="PTS_EIIA_TYPE_3"/>
    <property type="match status" value="1"/>
</dbReference>
<dbReference type="RefSeq" id="WP_069587883.1">
    <property type="nucleotide sequence ID" value="NZ_CP050267.1"/>
</dbReference>
<evidence type="ECO:0000256" key="5">
    <source>
        <dbReference type="PROSITE-ProRule" id="PRU00418"/>
    </source>
</evidence>
<dbReference type="CDD" id="cd00215">
    <property type="entry name" value="PTS_IIA_lac"/>
    <property type="match status" value="1"/>
</dbReference>
<keyword evidence="4" id="KW-0598">Phosphotransferase system</keyword>
<evidence type="ECO:0000256" key="1">
    <source>
        <dbReference type="ARBA" id="ARBA00022448"/>
    </source>
</evidence>
<evidence type="ECO:0000313" key="7">
    <source>
        <dbReference type="Proteomes" id="UP000501408"/>
    </source>
</evidence>
<dbReference type="PIRSF" id="PIRSF000699">
    <property type="entry name" value="PTS_IILac_III"/>
    <property type="match status" value="1"/>
</dbReference>
<dbReference type="InterPro" id="IPR036542">
    <property type="entry name" value="PTS_IIA_lac/cel_sf"/>
</dbReference>
<evidence type="ECO:0000256" key="3">
    <source>
        <dbReference type="ARBA" id="ARBA00022679"/>
    </source>
</evidence>
<name>A0ABX6K808_SALCS</name>
<dbReference type="Proteomes" id="UP000501408">
    <property type="component" value="Chromosome 2"/>
</dbReference>
<proteinExistence type="predicted"/>
<dbReference type="SUPFAM" id="SSF46973">
    <property type="entry name" value="Enzyme IIa from lactose specific PTS, IIa-lac"/>
    <property type="match status" value="1"/>
</dbReference>
<evidence type="ECO:0000256" key="4">
    <source>
        <dbReference type="ARBA" id="ARBA00022683"/>
    </source>
</evidence>
<protein>
    <submittedName>
        <fullName evidence="6">PTS lactose/cellobiose transporter subunit IIA</fullName>
    </submittedName>
</protein>
<dbReference type="EMBL" id="CP050267">
    <property type="protein sequence ID" value="QIR07660.1"/>
    <property type="molecule type" value="Genomic_DNA"/>
</dbReference>
<gene>
    <name evidence="6" type="ORF">HBA18_14730</name>
</gene>
<keyword evidence="7" id="KW-1185">Reference proteome</keyword>
<dbReference type="InterPro" id="IPR003188">
    <property type="entry name" value="PTS_IIA_lac/cel"/>
</dbReference>